<proteinExistence type="predicted"/>
<evidence type="ECO:0008006" key="4">
    <source>
        <dbReference type="Google" id="ProtNLM"/>
    </source>
</evidence>
<accession>A0A1F6BLK2</accession>
<feature type="signal peptide" evidence="1">
    <location>
        <begin position="1"/>
        <end position="20"/>
    </location>
</feature>
<protein>
    <recommendedName>
        <fullName evidence="4">DUF5666 domain-containing protein</fullName>
    </recommendedName>
</protein>
<evidence type="ECO:0000256" key="1">
    <source>
        <dbReference type="SAM" id="SignalP"/>
    </source>
</evidence>
<evidence type="ECO:0000313" key="3">
    <source>
        <dbReference type="Proteomes" id="UP000176273"/>
    </source>
</evidence>
<feature type="chain" id="PRO_5009523158" description="DUF5666 domain-containing protein" evidence="1">
    <location>
        <begin position="21"/>
        <end position="130"/>
    </location>
</feature>
<dbReference type="AlphaFoldDB" id="A0A1F6BLK2"/>
<comment type="caution">
    <text evidence="2">The sequence shown here is derived from an EMBL/GenBank/DDBJ whole genome shotgun (WGS) entry which is preliminary data.</text>
</comment>
<dbReference type="EMBL" id="MFKH01000001">
    <property type="protein sequence ID" value="OGG37805.1"/>
    <property type="molecule type" value="Genomic_DNA"/>
</dbReference>
<sequence length="130" mass="14707">MKRLFFVVVAVFLGVGMGFAADGTWTSVELGDGYTATAFLYRNRPVQNYDNPEGLLYLFDEIAIFREGKRTIELLTRGDDGRWFSENIALVGADVEELAGRAFGERVEVNKRRVIFVARRLIQNILPAEE</sequence>
<keyword evidence="1" id="KW-0732">Signal</keyword>
<organism evidence="2 3">
    <name type="scientific">Candidatus Jorgensenbacteria bacterium GWA1_54_12</name>
    <dbReference type="NCBI Taxonomy" id="1798468"/>
    <lineage>
        <taxon>Bacteria</taxon>
        <taxon>Candidatus Joergenseniibacteriota</taxon>
    </lineage>
</organism>
<dbReference type="Proteomes" id="UP000176273">
    <property type="component" value="Unassembled WGS sequence"/>
</dbReference>
<gene>
    <name evidence="2" type="ORF">A2110_01810</name>
</gene>
<name>A0A1F6BLK2_9BACT</name>
<evidence type="ECO:0000313" key="2">
    <source>
        <dbReference type="EMBL" id="OGG37805.1"/>
    </source>
</evidence>
<reference evidence="2 3" key="1">
    <citation type="journal article" date="2016" name="Nat. Commun.">
        <title>Thousands of microbial genomes shed light on interconnected biogeochemical processes in an aquifer system.</title>
        <authorList>
            <person name="Anantharaman K."/>
            <person name="Brown C.T."/>
            <person name="Hug L.A."/>
            <person name="Sharon I."/>
            <person name="Castelle C.J."/>
            <person name="Probst A.J."/>
            <person name="Thomas B.C."/>
            <person name="Singh A."/>
            <person name="Wilkins M.J."/>
            <person name="Karaoz U."/>
            <person name="Brodie E.L."/>
            <person name="Williams K.H."/>
            <person name="Hubbard S.S."/>
            <person name="Banfield J.F."/>
        </authorList>
    </citation>
    <scope>NUCLEOTIDE SEQUENCE [LARGE SCALE GENOMIC DNA]</scope>
</reference>